<feature type="domain" description="Lantibiotic dehydratase N-terminal" evidence="1">
    <location>
        <begin position="50"/>
        <end position="684"/>
    </location>
</feature>
<dbReference type="InterPro" id="IPR023809">
    <property type="entry name" value="Thiopep_bacteriocin_synth_dom"/>
</dbReference>
<dbReference type="Pfam" id="PF04738">
    <property type="entry name" value="Lant_dehydr_N"/>
    <property type="match status" value="1"/>
</dbReference>
<evidence type="ECO:0000313" key="4">
    <source>
        <dbReference type="Proteomes" id="UP000181951"/>
    </source>
</evidence>
<dbReference type="AlphaFoldDB" id="A0A1H8TS96"/>
<evidence type="ECO:0000259" key="2">
    <source>
        <dbReference type="Pfam" id="PF14028"/>
    </source>
</evidence>
<accession>A0A1H8TS96</accession>
<reference evidence="3 4" key="1">
    <citation type="submission" date="2016-10" db="EMBL/GenBank/DDBJ databases">
        <authorList>
            <person name="de Groot N.N."/>
        </authorList>
    </citation>
    <scope>NUCLEOTIDE SEQUENCE [LARGE SCALE GENOMIC DNA]</scope>
    <source>
        <strain evidence="3 4">CGMCC 4.2026</strain>
    </source>
</reference>
<dbReference type="Pfam" id="PF14028">
    <property type="entry name" value="Lant_dehydr_C"/>
    <property type="match status" value="1"/>
</dbReference>
<protein>
    <submittedName>
        <fullName evidence="3">Thiopeptide-type bacteriocin biosynthesis domain-containing protein</fullName>
    </submittedName>
</protein>
<dbReference type="RefSeq" id="WP_069463287.1">
    <property type="nucleotide sequence ID" value="NZ_FODD01000057.1"/>
</dbReference>
<feature type="domain" description="Thiopeptide-type bacteriocin biosynthesis" evidence="2">
    <location>
        <begin position="756"/>
        <end position="1005"/>
    </location>
</feature>
<proteinExistence type="predicted"/>
<dbReference type="NCBIfam" id="TIGR03891">
    <property type="entry name" value="thiopep_ocin"/>
    <property type="match status" value="1"/>
</dbReference>
<evidence type="ECO:0000259" key="1">
    <source>
        <dbReference type="Pfam" id="PF04738"/>
    </source>
</evidence>
<dbReference type="OrthoDB" id="1273722at2"/>
<dbReference type="EMBL" id="FODD01000057">
    <property type="protein sequence ID" value="SEO93514.1"/>
    <property type="molecule type" value="Genomic_DNA"/>
</dbReference>
<organism evidence="3 4">
    <name type="scientific">Actinacidiphila rubida</name>
    <dbReference type="NCBI Taxonomy" id="310780"/>
    <lineage>
        <taxon>Bacteria</taxon>
        <taxon>Bacillati</taxon>
        <taxon>Actinomycetota</taxon>
        <taxon>Actinomycetes</taxon>
        <taxon>Kitasatosporales</taxon>
        <taxon>Streptomycetaceae</taxon>
        <taxon>Actinacidiphila</taxon>
    </lineage>
</organism>
<dbReference type="InterPro" id="IPR006827">
    <property type="entry name" value="Lant_deHydtase_N"/>
</dbReference>
<keyword evidence="4" id="KW-1185">Reference proteome</keyword>
<evidence type="ECO:0000313" key="3">
    <source>
        <dbReference type="EMBL" id="SEO93514.1"/>
    </source>
</evidence>
<dbReference type="Proteomes" id="UP000181951">
    <property type="component" value="Unassembled WGS sequence"/>
</dbReference>
<sequence length="1014" mass="111222">MAPDSPAGYRWQAPAILRATTWAGTPELPVALDVDDAEATRGWLSQAWQQQSFREAVSATAPVLAGAIAAVVDGRQCQPRQVRRTALSAISYLLRWHHRPTPLGYFAGTAPLAVGGSASVCWTDKHRVEFRADAEWVTDVILRLQRIPELLRRLPVMANNTARRRGDRLVTAGPPADAYAKLMAPVEVSVRLTRPVAAAAEAARQPIVYADLHEHLHRLFPQASTDQIDQVLGGLLDQQILLTSLWAPGTTPDALGHLCEELQRVGAGTLPAVRDLLNELEAIRDDLAASTAERVTARMRTVSTCTPTPVVIDTSLNCDVRIPNAVLEEAQAAVTALYRTTAQPYGYQHWREYHRRFRMHYGAGAVVPVLELVCDSGLGLPAGYVGSERGRSHRLLTDRDEAILTLLQPVLMEGGSELVLTDKVIDVLSNASASDPHYLPRLEAAFEIHSRSTDDFKRGAFEIALTAAPRPGSSLAGRFVHLLAPGHHRTLTAGYRGDPDALSAQLSFPPRKRRNENVTRTPRLLDHVISVGEHLPPGGKTIRLDDIAVTADARHLHLVQLSTGRRLNVRVLHALEAGTQTPALPRFLAEVADARYAAYGPFDFGAAARLPYLPRVRYRRTILAAARWLLTADELPHHTCEQAAWDNEFDTWCTRLRVPLRVSMIEHDQRLLLDLTHPVHRRLLRAKLDQNEHLELREGPPADAHAWIGRAHEVWVSLRNITPHPPTETSIASTGNARESAPLHLPGAGNLLCAWLRAHPGRYDEILTHHLPLLLAEVGDCLDLWWFTRHRQTARPDADQHLDLILHLAPGTHAAVTGSVNNWATTLNRSGLASGLVLADYRPQTGLFGHGPAMDAAHRVFAADSAAALAQIQLTDQDNTFAPRALAAASAFDLLQHLAPQHGQGTDWLIQRVPRATGRLDPHLRDQTLHLTSPTGLDHVGRIPGGGAVTEAWHARAATLAAYQLHLNGADPLRAARALLHQHHVRALGVDPTGEALTLRLARTAALRRQRAAR</sequence>
<gene>
    <name evidence="3" type="ORF">SAMN05216267_105723</name>
</gene>
<name>A0A1H8TS96_9ACTN</name>
<dbReference type="STRING" id="310780.SAMN05216267_105723"/>